<evidence type="ECO:0000313" key="1">
    <source>
        <dbReference type="EMBL" id="KNZ57114.1"/>
    </source>
</evidence>
<keyword evidence="2" id="KW-1185">Reference proteome</keyword>
<dbReference type="Proteomes" id="UP000037035">
    <property type="component" value="Unassembled WGS sequence"/>
</dbReference>
<dbReference type="VEuPathDB" id="FungiDB:VP01_2237g1"/>
<gene>
    <name evidence="1" type="ORF">VP01_2237g1</name>
</gene>
<sequence length="241" mass="27355">MEGSTSPTQEKIPRAPNWTEAKHKQLALSWPAVTFYEAVETHLNVNSLTSYCLYFKLTCYLAHIGPATEKFPGIYSRIKRNLPSGTSPDTWISDSMKIYSIETKLPFKFLHAWLKLRSKWNTQQINECMHPPPPPPSPPPLDLILSGDTAVQAARSTAPPPEDQDDCPIGGKDAKRCCCTNSRRPAHTRRTSRWDKNKNINSYSDPAHKITLDRSLEIVQIPRQYYSRSAHDAVGWERIPN</sequence>
<name>A0A0L6V8S4_9BASI</name>
<dbReference type="EMBL" id="LAVV01007100">
    <property type="protein sequence ID" value="KNZ57114.1"/>
    <property type="molecule type" value="Genomic_DNA"/>
</dbReference>
<reference evidence="1 2" key="1">
    <citation type="submission" date="2015-08" db="EMBL/GenBank/DDBJ databases">
        <title>Next Generation Sequencing and Analysis of the Genome of Puccinia sorghi L Schw, the Causal Agent of Maize Common Rust.</title>
        <authorList>
            <person name="Rochi L."/>
            <person name="Burguener G."/>
            <person name="Darino M."/>
            <person name="Turjanski A."/>
            <person name="Kreff E."/>
            <person name="Dieguez M.J."/>
            <person name="Sacco F."/>
        </authorList>
    </citation>
    <scope>NUCLEOTIDE SEQUENCE [LARGE SCALE GENOMIC DNA]</scope>
    <source>
        <strain evidence="1 2">RO10H11247</strain>
    </source>
</reference>
<dbReference type="STRING" id="27349.A0A0L6V8S4"/>
<organism evidence="1 2">
    <name type="scientific">Puccinia sorghi</name>
    <dbReference type="NCBI Taxonomy" id="27349"/>
    <lineage>
        <taxon>Eukaryota</taxon>
        <taxon>Fungi</taxon>
        <taxon>Dikarya</taxon>
        <taxon>Basidiomycota</taxon>
        <taxon>Pucciniomycotina</taxon>
        <taxon>Pucciniomycetes</taxon>
        <taxon>Pucciniales</taxon>
        <taxon>Pucciniaceae</taxon>
        <taxon>Puccinia</taxon>
    </lineage>
</organism>
<dbReference type="PANTHER" id="PTHR45023:SF4">
    <property type="entry name" value="GLYCINE-RICH PROTEIN-RELATED"/>
    <property type="match status" value="1"/>
</dbReference>
<evidence type="ECO:0008006" key="3">
    <source>
        <dbReference type="Google" id="ProtNLM"/>
    </source>
</evidence>
<evidence type="ECO:0000313" key="2">
    <source>
        <dbReference type="Proteomes" id="UP000037035"/>
    </source>
</evidence>
<dbReference type="AlphaFoldDB" id="A0A0L6V8S4"/>
<protein>
    <recommendedName>
        <fullName evidence="3">No apical meristem-associated C-terminal domain-containing protein</fullName>
    </recommendedName>
</protein>
<dbReference type="PANTHER" id="PTHR45023">
    <property type="match status" value="1"/>
</dbReference>
<accession>A0A0L6V8S4</accession>
<proteinExistence type="predicted"/>
<comment type="caution">
    <text evidence="1">The sequence shown here is derived from an EMBL/GenBank/DDBJ whole genome shotgun (WGS) entry which is preliminary data.</text>
</comment>